<dbReference type="InterPro" id="IPR050338">
    <property type="entry name" value="DisA"/>
</dbReference>
<dbReference type="HAMAP" id="MF_00840">
    <property type="entry name" value="DacZ"/>
    <property type="match status" value="1"/>
</dbReference>
<feature type="domain" description="DAC" evidence="7">
    <location>
        <begin position="188"/>
        <end position="357"/>
    </location>
</feature>
<sequence>MTVAETMNGDHTVGPADAPVTLVEYGDYQCPYCAGVRPVLEELVERAAGKARLVFRHYPLDSVHPLARRAAEAAEAAGAQGRFWPMHGLLYENQEDLADENLRSYATRLELDLARFDEDLAGHRHAERVQENRLAGERDGVRGTPGIFLNGAPYRGPLELEALLRAVEEAAGGADGGPSGVPVRRVGPESLFDRFDDPIGEICSEERGVNNRTLRRVVELAVEIAREGREGRKIGTLFAVGDHEEVLRRSRPLILDPLAGHPDDAKHVKDPDMRETVKELAQLDGAFVVADEGAVVSAARYLNAASDNLELPLGLGSRHMAAASISRNTNAVAVAVSESSTVRVFDEGRVVAEVVPEVWMLRGYGPYPTV</sequence>
<dbReference type="SUPFAM" id="SSF52833">
    <property type="entry name" value="Thioredoxin-like"/>
    <property type="match status" value="1"/>
</dbReference>
<evidence type="ECO:0000256" key="5">
    <source>
        <dbReference type="ARBA" id="ARBA00022840"/>
    </source>
</evidence>
<protein>
    <recommendedName>
        <fullName evidence="9">Diadenylate cyclase</fullName>
    </recommendedName>
</protein>
<feature type="domain" description="Thioredoxin" evidence="6">
    <location>
        <begin position="1"/>
        <end position="172"/>
    </location>
</feature>
<name>A0A6J4T1R6_9ACTN</name>
<dbReference type="GO" id="GO:0004016">
    <property type="term" value="F:adenylate cyclase activity"/>
    <property type="evidence" value="ECO:0007669"/>
    <property type="project" value="TreeGrafter"/>
</dbReference>
<dbReference type="Gene3D" id="3.40.1700.10">
    <property type="entry name" value="DNA integrity scanning protein, DisA, N-terminal domain"/>
    <property type="match status" value="1"/>
</dbReference>
<gene>
    <name evidence="8" type="ORF">AVDCRST_MAG05-3058</name>
</gene>
<comment type="catalytic activity">
    <reaction evidence="1">
        <text>2 ATP = 3',3'-c-di-AMP + 2 diphosphate</text>
        <dbReference type="Rhea" id="RHEA:35655"/>
        <dbReference type="ChEBI" id="CHEBI:30616"/>
        <dbReference type="ChEBI" id="CHEBI:33019"/>
        <dbReference type="ChEBI" id="CHEBI:71500"/>
        <dbReference type="EC" id="2.7.7.85"/>
    </reaction>
</comment>
<dbReference type="PROSITE" id="PS51794">
    <property type="entry name" value="DAC"/>
    <property type="match status" value="1"/>
</dbReference>
<dbReference type="InterPro" id="IPR036888">
    <property type="entry name" value="DNA_integrity_DisA_N_sf"/>
</dbReference>
<keyword evidence="2" id="KW-0808">Transferase</keyword>
<dbReference type="Pfam" id="PF02457">
    <property type="entry name" value="DAC"/>
    <property type="match status" value="1"/>
</dbReference>
<evidence type="ECO:0000256" key="1">
    <source>
        <dbReference type="ARBA" id="ARBA00000877"/>
    </source>
</evidence>
<organism evidence="8">
    <name type="scientific">uncultured Rubrobacteraceae bacterium</name>
    <dbReference type="NCBI Taxonomy" id="349277"/>
    <lineage>
        <taxon>Bacteria</taxon>
        <taxon>Bacillati</taxon>
        <taxon>Actinomycetota</taxon>
        <taxon>Rubrobacteria</taxon>
        <taxon>Rubrobacterales</taxon>
        <taxon>Rubrobacteraceae</taxon>
        <taxon>environmental samples</taxon>
    </lineage>
</organism>
<dbReference type="Gene3D" id="3.40.30.10">
    <property type="entry name" value="Glutaredoxin"/>
    <property type="match status" value="1"/>
</dbReference>
<evidence type="ECO:0000313" key="8">
    <source>
        <dbReference type="EMBL" id="CAA9511550.1"/>
    </source>
</evidence>
<keyword evidence="3" id="KW-0548">Nucleotidyltransferase</keyword>
<dbReference type="PANTHER" id="PTHR34185:SF1">
    <property type="entry name" value="DIADENYLATE CYCLASE"/>
    <property type="match status" value="1"/>
</dbReference>
<evidence type="ECO:0000256" key="3">
    <source>
        <dbReference type="ARBA" id="ARBA00022695"/>
    </source>
</evidence>
<dbReference type="AlphaFoldDB" id="A0A6J4T1R6"/>
<keyword evidence="5" id="KW-0067">ATP-binding</keyword>
<dbReference type="InterPro" id="IPR003390">
    <property type="entry name" value="DNA_integrity_scan_DisA_N"/>
</dbReference>
<dbReference type="Pfam" id="PF13462">
    <property type="entry name" value="Thioredoxin_4"/>
    <property type="match status" value="1"/>
</dbReference>
<dbReference type="GO" id="GO:0106408">
    <property type="term" value="F:diadenylate cyclase activity"/>
    <property type="evidence" value="ECO:0007669"/>
    <property type="project" value="UniProtKB-EC"/>
</dbReference>
<dbReference type="GO" id="GO:0005524">
    <property type="term" value="F:ATP binding"/>
    <property type="evidence" value="ECO:0007669"/>
    <property type="project" value="UniProtKB-KW"/>
</dbReference>
<dbReference type="InterPro" id="IPR014499">
    <property type="entry name" value="DAC_DacZ"/>
</dbReference>
<dbReference type="EMBL" id="CADCVM010000341">
    <property type="protein sequence ID" value="CAA9511550.1"/>
    <property type="molecule type" value="Genomic_DNA"/>
</dbReference>
<dbReference type="PANTHER" id="PTHR34185">
    <property type="entry name" value="DIADENYLATE CYCLASE"/>
    <property type="match status" value="1"/>
</dbReference>
<dbReference type="PROSITE" id="PS51352">
    <property type="entry name" value="THIOREDOXIN_2"/>
    <property type="match status" value="1"/>
</dbReference>
<evidence type="ECO:0000259" key="7">
    <source>
        <dbReference type="PROSITE" id="PS51794"/>
    </source>
</evidence>
<proteinExistence type="inferred from homology"/>
<dbReference type="InterPro" id="IPR013766">
    <property type="entry name" value="Thioredoxin_domain"/>
</dbReference>
<dbReference type="InterPro" id="IPR036249">
    <property type="entry name" value="Thioredoxin-like_sf"/>
</dbReference>
<dbReference type="InterPro" id="IPR012336">
    <property type="entry name" value="Thioredoxin-like_fold"/>
</dbReference>
<evidence type="ECO:0000256" key="2">
    <source>
        <dbReference type="ARBA" id="ARBA00022679"/>
    </source>
</evidence>
<evidence type="ECO:0008006" key="9">
    <source>
        <dbReference type="Google" id="ProtNLM"/>
    </source>
</evidence>
<dbReference type="SUPFAM" id="SSF143597">
    <property type="entry name" value="YojJ-like"/>
    <property type="match status" value="1"/>
</dbReference>
<keyword evidence="4" id="KW-0547">Nucleotide-binding</keyword>
<reference evidence="8" key="1">
    <citation type="submission" date="2020-02" db="EMBL/GenBank/DDBJ databases">
        <authorList>
            <person name="Meier V. D."/>
        </authorList>
    </citation>
    <scope>NUCLEOTIDE SEQUENCE</scope>
    <source>
        <strain evidence="8">AVDCRST_MAG05</strain>
    </source>
</reference>
<accession>A0A6J4T1R6</accession>
<evidence type="ECO:0000259" key="6">
    <source>
        <dbReference type="PROSITE" id="PS51352"/>
    </source>
</evidence>
<evidence type="ECO:0000256" key="4">
    <source>
        <dbReference type="ARBA" id="ARBA00022741"/>
    </source>
</evidence>